<evidence type="ECO:0000256" key="1">
    <source>
        <dbReference type="SAM" id="MobiDB-lite"/>
    </source>
</evidence>
<evidence type="ECO:0008006" key="4">
    <source>
        <dbReference type="Google" id="ProtNLM"/>
    </source>
</evidence>
<dbReference type="STRING" id="930991.A0A0D0DBH6"/>
<accession>A0A0D0DBH6</accession>
<dbReference type="HOGENOM" id="CLU_011151_0_0_1"/>
<reference evidence="3" key="2">
    <citation type="submission" date="2015-01" db="EMBL/GenBank/DDBJ databases">
        <title>Evolutionary Origins and Diversification of the Mycorrhizal Mutualists.</title>
        <authorList>
            <consortium name="DOE Joint Genome Institute"/>
            <consortium name="Mycorrhizal Genomics Consortium"/>
            <person name="Kohler A."/>
            <person name="Kuo A."/>
            <person name="Nagy L.G."/>
            <person name="Floudas D."/>
            <person name="Copeland A."/>
            <person name="Barry K.W."/>
            <person name="Cichocki N."/>
            <person name="Veneault-Fourrey C."/>
            <person name="LaButti K."/>
            <person name="Lindquist E.A."/>
            <person name="Lipzen A."/>
            <person name="Lundell T."/>
            <person name="Morin E."/>
            <person name="Murat C."/>
            <person name="Riley R."/>
            <person name="Ohm R."/>
            <person name="Sun H."/>
            <person name="Tunlid A."/>
            <person name="Henrissat B."/>
            <person name="Grigoriev I.V."/>
            <person name="Hibbett D.S."/>
            <person name="Martin F."/>
        </authorList>
    </citation>
    <scope>NUCLEOTIDE SEQUENCE [LARGE SCALE GENOMIC DNA]</scope>
    <source>
        <strain evidence="3">Ve08.2h10</strain>
    </source>
</reference>
<organism evidence="2 3">
    <name type="scientific">Paxillus rubicundulus Ve08.2h10</name>
    <dbReference type="NCBI Taxonomy" id="930991"/>
    <lineage>
        <taxon>Eukaryota</taxon>
        <taxon>Fungi</taxon>
        <taxon>Dikarya</taxon>
        <taxon>Basidiomycota</taxon>
        <taxon>Agaricomycotina</taxon>
        <taxon>Agaricomycetes</taxon>
        <taxon>Agaricomycetidae</taxon>
        <taxon>Boletales</taxon>
        <taxon>Paxilineae</taxon>
        <taxon>Paxillaceae</taxon>
        <taxon>Paxillus</taxon>
    </lineage>
</organism>
<evidence type="ECO:0000313" key="2">
    <source>
        <dbReference type="EMBL" id="KIK94512.1"/>
    </source>
</evidence>
<dbReference type="Proteomes" id="UP000054538">
    <property type="component" value="Unassembled WGS sequence"/>
</dbReference>
<feature type="region of interest" description="Disordered" evidence="1">
    <location>
        <begin position="517"/>
        <end position="542"/>
    </location>
</feature>
<evidence type="ECO:0000313" key="3">
    <source>
        <dbReference type="Proteomes" id="UP000054538"/>
    </source>
</evidence>
<gene>
    <name evidence="2" type="ORF">PAXRUDRAFT_827920</name>
</gene>
<proteinExistence type="predicted"/>
<name>A0A0D0DBH6_9AGAM</name>
<feature type="compositionally biased region" description="Acidic residues" evidence="1">
    <location>
        <begin position="517"/>
        <end position="541"/>
    </location>
</feature>
<keyword evidence="3" id="KW-1185">Reference proteome</keyword>
<dbReference type="OrthoDB" id="5595695at2759"/>
<dbReference type="InParanoid" id="A0A0D0DBH6"/>
<sequence length="647" mass="73379">MISAFAQSSALCRLPLEILERVVIELDDDPASSPASVTLPLLLTCKRFHRLLGHQTNNHLYAHLFRARFDGSAATRRLGELASHDPGFSFQLRSYCSALSRLRTGNIHADDIVQTFWSCFSMMMEDDGKNRCQLEWAGLPDFVDKFVRERLHENSENGWPAESEVNSLAMWLLWFTSTEERLRAETPAQRIQMTNLILPYVLMPVRYATYFAPHTHFTLPLPRNLPQPPHSFLTVHGPYPQYREGSSRRMSLYQATDFELGIPLASVAAKLVYFSRREVLPVDIPPHLPRTRAHALQLGFGMVTPTQEDINELNEHKVAKLIPNATKPEELAKRAPSARWDDDWNRLASCSHLFSPVSLKRTHYTPGLLNGLWQGRMLHPDDIHYGNIMQTAQMPAAFNEQTVGLTAAPVFMHLREYHCMDVAPNQPIPGGGRDGFGGIRNAWFPNSMGYREVSHGLVATCQERTSFYNEYVAGGPSLHDESKCRGCQYRGTPEMVFREDDAQLLEVLDEVLADEGMEDVEDDPEEDDPMEEDPSEADTEMNPDARCELVIKRKCDGILDIVLVGETDMRHGQAWHHYKFYGRVREWDGLIALIRVPIPSVNPQFLGVWIFTGYVVGGQNFVGNWRTTAHPGEPVTFESAFTMSKRD</sequence>
<dbReference type="AlphaFoldDB" id="A0A0D0DBH6"/>
<reference evidence="2 3" key="1">
    <citation type="submission" date="2014-04" db="EMBL/GenBank/DDBJ databases">
        <authorList>
            <consortium name="DOE Joint Genome Institute"/>
            <person name="Kuo A."/>
            <person name="Kohler A."/>
            <person name="Jargeat P."/>
            <person name="Nagy L.G."/>
            <person name="Floudas D."/>
            <person name="Copeland A."/>
            <person name="Barry K.W."/>
            <person name="Cichocki N."/>
            <person name="Veneault-Fourrey C."/>
            <person name="LaButti K."/>
            <person name="Lindquist E.A."/>
            <person name="Lipzen A."/>
            <person name="Lundell T."/>
            <person name="Morin E."/>
            <person name="Murat C."/>
            <person name="Sun H."/>
            <person name="Tunlid A."/>
            <person name="Henrissat B."/>
            <person name="Grigoriev I.V."/>
            <person name="Hibbett D.S."/>
            <person name="Martin F."/>
            <person name="Nordberg H.P."/>
            <person name="Cantor M.N."/>
            <person name="Hua S.X."/>
        </authorList>
    </citation>
    <scope>NUCLEOTIDE SEQUENCE [LARGE SCALE GENOMIC DNA]</scope>
    <source>
        <strain evidence="2 3">Ve08.2h10</strain>
    </source>
</reference>
<dbReference type="EMBL" id="KN825101">
    <property type="protein sequence ID" value="KIK94512.1"/>
    <property type="molecule type" value="Genomic_DNA"/>
</dbReference>
<protein>
    <recommendedName>
        <fullName evidence="4">F-box domain-containing protein</fullName>
    </recommendedName>
</protein>